<organism evidence="1 2">
    <name type="scientific">Persea americana</name>
    <name type="common">Avocado</name>
    <dbReference type="NCBI Taxonomy" id="3435"/>
    <lineage>
        <taxon>Eukaryota</taxon>
        <taxon>Viridiplantae</taxon>
        <taxon>Streptophyta</taxon>
        <taxon>Embryophyta</taxon>
        <taxon>Tracheophyta</taxon>
        <taxon>Spermatophyta</taxon>
        <taxon>Magnoliopsida</taxon>
        <taxon>Magnoliidae</taxon>
        <taxon>Laurales</taxon>
        <taxon>Lauraceae</taxon>
        <taxon>Persea</taxon>
    </lineage>
</organism>
<comment type="caution">
    <text evidence="1">The sequence shown here is derived from an EMBL/GenBank/DDBJ whole genome shotgun (WGS) entry which is preliminary data.</text>
</comment>
<dbReference type="EMBL" id="CM056815">
    <property type="protein sequence ID" value="KAJ8629825.1"/>
    <property type="molecule type" value="Genomic_DNA"/>
</dbReference>
<protein>
    <submittedName>
        <fullName evidence="1">Uncharacterized protein</fullName>
    </submittedName>
</protein>
<name>A0ACC2L989_PERAE</name>
<evidence type="ECO:0000313" key="1">
    <source>
        <dbReference type="EMBL" id="KAJ8629825.1"/>
    </source>
</evidence>
<proteinExistence type="predicted"/>
<dbReference type="Proteomes" id="UP001234297">
    <property type="component" value="Chromosome 7"/>
</dbReference>
<gene>
    <name evidence="1" type="ORF">MRB53_023148</name>
</gene>
<keyword evidence="2" id="KW-1185">Reference proteome</keyword>
<accession>A0ACC2L989</accession>
<evidence type="ECO:0000313" key="2">
    <source>
        <dbReference type="Proteomes" id="UP001234297"/>
    </source>
</evidence>
<reference evidence="1 2" key="1">
    <citation type="journal article" date="2022" name="Hortic Res">
        <title>A haplotype resolved chromosomal level avocado genome allows analysis of novel avocado genes.</title>
        <authorList>
            <person name="Nath O."/>
            <person name="Fletcher S.J."/>
            <person name="Hayward A."/>
            <person name="Shaw L.M."/>
            <person name="Masouleh A.K."/>
            <person name="Furtado A."/>
            <person name="Henry R.J."/>
            <person name="Mitter N."/>
        </authorList>
    </citation>
    <scope>NUCLEOTIDE SEQUENCE [LARGE SCALE GENOMIC DNA]</scope>
    <source>
        <strain evidence="2">cv. Hass</strain>
    </source>
</reference>
<sequence>MTKGKAEFGRLGTVEVRSEGGAQLEGLALMECCSDMDGAGVWFMAGTGPGADAWFSSSARMAESGIGVWVLAGEGSGGVRRMAIGTEDGGSWREGGLAGWTWEGEVVEVRGILGDFPRIPDERFEGRLK</sequence>